<proteinExistence type="predicted"/>
<dbReference type="PANTHER" id="PTHR39434">
    <property type="match status" value="1"/>
</dbReference>
<gene>
    <name evidence="2" type="ORF">ACFO5O_13330</name>
</gene>
<name>A0ABV9N4X4_9FLAO</name>
<feature type="domain" description="Glyoxalase/fosfomycin resistance/dioxygenase" evidence="1">
    <location>
        <begin position="6"/>
        <end position="125"/>
    </location>
</feature>
<dbReference type="EMBL" id="JBHSGP010000014">
    <property type="protein sequence ID" value="MFC4723312.1"/>
    <property type="molecule type" value="Genomic_DNA"/>
</dbReference>
<dbReference type="InterPro" id="IPR004360">
    <property type="entry name" value="Glyas_Fos-R_dOase_dom"/>
</dbReference>
<accession>A0ABV9N4X4</accession>
<evidence type="ECO:0000259" key="1">
    <source>
        <dbReference type="Pfam" id="PF00903"/>
    </source>
</evidence>
<dbReference type="SUPFAM" id="SSF54593">
    <property type="entry name" value="Glyoxalase/Bleomycin resistance protein/Dihydroxybiphenyl dioxygenase"/>
    <property type="match status" value="1"/>
</dbReference>
<dbReference type="Pfam" id="PF00903">
    <property type="entry name" value="Glyoxalase"/>
    <property type="match status" value="1"/>
</dbReference>
<dbReference type="Gene3D" id="3.10.180.10">
    <property type="entry name" value="2,3-Dihydroxybiphenyl 1,2-Dioxygenase, domain 1"/>
    <property type="match status" value="1"/>
</dbReference>
<comment type="caution">
    <text evidence="2">The sequence shown here is derived from an EMBL/GenBank/DDBJ whole genome shotgun (WGS) entry which is preliminary data.</text>
</comment>
<organism evidence="2 3">
    <name type="scientific">Geojedonia litorea</name>
    <dbReference type="NCBI Taxonomy" id="1268269"/>
    <lineage>
        <taxon>Bacteria</taxon>
        <taxon>Pseudomonadati</taxon>
        <taxon>Bacteroidota</taxon>
        <taxon>Flavobacteriia</taxon>
        <taxon>Flavobacteriales</taxon>
        <taxon>Flavobacteriaceae</taxon>
        <taxon>Geojedonia</taxon>
    </lineage>
</organism>
<dbReference type="RefSeq" id="WP_387964590.1">
    <property type="nucleotide sequence ID" value="NZ_JBHSGP010000014.1"/>
</dbReference>
<protein>
    <submittedName>
        <fullName evidence="2">VOC family protein</fullName>
    </submittedName>
</protein>
<sequence length="137" mass="15672">MAAQFHLALPCLSISKTRAFYSDLLGAQIGRSSVKWIDVNFYNHQITFTESGPFNFDSKSYSFNGHILPSFHFGIILNRQEWTKVFKLLNSKKINSVAEVKFLNGKTGEHDSFFVIDPNGYTVEFKCFTKSDEVFEP</sequence>
<keyword evidence="3" id="KW-1185">Reference proteome</keyword>
<evidence type="ECO:0000313" key="2">
    <source>
        <dbReference type="EMBL" id="MFC4723312.1"/>
    </source>
</evidence>
<dbReference type="Proteomes" id="UP001595953">
    <property type="component" value="Unassembled WGS sequence"/>
</dbReference>
<dbReference type="InterPro" id="IPR029068">
    <property type="entry name" value="Glyas_Bleomycin-R_OHBP_Dase"/>
</dbReference>
<dbReference type="PANTHER" id="PTHR39434:SF1">
    <property type="entry name" value="VOC DOMAIN-CONTAINING PROTEIN"/>
    <property type="match status" value="1"/>
</dbReference>
<evidence type="ECO:0000313" key="3">
    <source>
        <dbReference type="Proteomes" id="UP001595953"/>
    </source>
</evidence>
<reference evidence="3" key="1">
    <citation type="journal article" date="2019" name="Int. J. Syst. Evol. Microbiol.">
        <title>The Global Catalogue of Microorganisms (GCM) 10K type strain sequencing project: providing services to taxonomists for standard genome sequencing and annotation.</title>
        <authorList>
            <consortium name="The Broad Institute Genomics Platform"/>
            <consortium name="The Broad Institute Genome Sequencing Center for Infectious Disease"/>
            <person name="Wu L."/>
            <person name="Ma J."/>
        </authorList>
    </citation>
    <scope>NUCLEOTIDE SEQUENCE [LARGE SCALE GENOMIC DNA]</scope>
    <source>
        <strain evidence="3">CCUG 63682</strain>
    </source>
</reference>